<dbReference type="PROSITE" id="PS51186">
    <property type="entry name" value="GNAT"/>
    <property type="match status" value="2"/>
</dbReference>
<reference evidence="2" key="1">
    <citation type="journal article" date="2015" name="Nature">
        <title>Complex archaea that bridge the gap between prokaryotes and eukaryotes.</title>
        <authorList>
            <person name="Spang A."/>
            <person name="Saw J.H."/>
            <person name="Jorgensen S.L."/>
            <person name="Zaremba-Niedzwiedzka K."/>
            <person name="Martijn J."/>
            <person name="Lind A.E."/>
            <person name="van Eijk R."/>
            <person name="Schleper C."/>
            <person name="Guy L."/>
            <person name="Ettema T.J."/>
        </authorList>
    </citation>
    <scope>NUCLEOTIDE SEQUENCE</scope>
</reference>
<proteinExistence type="predicted"/>
<evidence type="ECO:0000259" key="1">
    <source>
        <dbReference type="PROSITE" id="PS51186"/>
    </source>
</evidence>
<dbReference type="Gene3D" id="3.40.630.30">
    <property type="match status" value="2"/>
</dbReference>
<dbReference type="PANTHER" id="PTHR42919">
    <property type="entry name" value="N-ALPHA-ACETYLTRANSFERASE"/>
    <property type="match status" value="1"/>
</dbReference>
<feature type="domain" description="N-acetyltransferase" evidence="1">
    <location>
        <begin position="191"/>
        <end position="324"/>
    </location>
</feature>
<dbReference type="InterPro" id="IPR016181">
    <property type="entry name" value="Acyl_CoA_acyltransferase"/>
</dbReference>
<comment type="caution">
    <text evidence="2">The sequence shown here is derived from an EMBL/GenBank/DDBJ whole genome shotgun (WGS) entry which is preliminary data.</text>
</comment>
<evidence type="ECO:0000313" key="2">
    <source>
        <dbReference type="EMBL" id="KKN05166.1"/>
    </source>
</evidence>
<name>A0A0F9PVR5_9ZZZZ</name>
<dbReference type="PANTHER" id="PTHR42919:SF35">
    <property type="entry name" value="N-ACETYLTRANSFERASE DOMAIN-CONTAINING PROTEIN"/>
    <property type="match status" value="1"/>
</dbReference>
<feature type="domain" description="N-acetyltransferase" evidence="1">
    <location>
        <begin position="3"/>
        <end position="183"/>
    </location>
</feature>
<gene>
    <name evidence="2" type="ORF">LCGC14_1090070</name>
</gene>
<dbReference type="EMBL" id="LAZR01004835">
    <property type="protein sequence ID" value="KKN05166.1"/>
    <property type="molecule type" value="Genomic_DNA"/>
</dbReference>
<dbReference type="GO" id="GO:0016747">
    <property type="term" value="F:acyltransferase activity, transferring groups other than amino-acyl groups"/>
    <property type="evidence" value="ECO:0007669"/>
    <property type="project" value="InterPro"/>
</dbReference>
<dbReference type="CDD" id="cd04301">
    <property type="entry name" value="NAT_SF"/>
    <property type="match status" value="2"/>
</dbReference>
<dbReference type="InterPro" id="IPR051556">
    <property type="entry name" value="N-term/lysine_N-AcTrnsfr"/>
</dbReference>
<dbReference type="AlphaFoldDB" id="A0A0F9PVR5"/>
<accession>A0A0F9PVR5</accession>
<dbReference type="InterPro" id="IPR000182">
    <property type="entry name" value="GNAT_dom"/>
</dbReference>
<protein>
    <recommendedName>
        <fullName evidence="1">N-acetyltransferase domain-containing protein</fullName>
    </recommendedName>
</protein>
<sequence length="324" mass="37534">MGVLIIPYEEDKAEDVCTVHNSAFMSYIEEFGILYGYRNLSPNDIGSWVKDPQSRIWLAYVDNEPVGYVHCSIEVKKKNIEYTTFYFVETMVGRGQSKIAVVPSFRKKGIAKALVRHAIEYYQKKGAEIAIAYAYNDNELATSLFTKLGFKHEKYHYYDKYSKTEPHELNTLIATFDLQQSLPKIILNPRVKVRIISKEDLPTIKDIRVTARPDDHTTMGQVIEWYKEGWGELTLVAEFEGKVVGCMEYNSEGVIGILGVLPPYRSKGIGTTLFYHLLKIMKERGLPKAIADSEYLPWTEHARKMYKRFNFDRSRDLWVWVKKI</sequence>
<dbReference type="SUPFAM" id="SSF55729">
    <property type="entry name" value="Acyl-CoA N-acyltransferases (Nat)"/>
    <property type="match status" value="2"/>
</dbReference>
<organism evidence="2">
    <name type="scientific">marine sediment metagenome</name>
    <dbReference type="NCBI Taxonomy" id="412755"/>
    <lineage>
        <taxon>unclassified sequences</taxon>
        <taxon>metagenomes</taxon>
        <taxon>ecological metagenomes</taxon>
    </lineage>
</organism>
<dbReference type="Pfam" id="PF00583">
    <property type="entry name" value="Acetyltransf_1"/>
    <property type="match status" value="2"/>
</dbReference>